<dbReference type="AlphaFoldDB" id="A0A0B1S666"/>
<dbReference type="EMBL" id="KN607646">
    <property type="protein sequence ID" value="KHJ78987.1"/>
    <property type="molecule type" value="Genomic_DNA"/>
</dbReference>
<name>A0A0B1S666_OESDE</name>
<reference evidence="1 2" key="1">
    <citation type="submission" date="2014-03" db="EMBL/GenBank/DDBJ databases">
        <title>Draft genome of the hookworm Oesophagostomum dentatum.</title>
        <authorList>
            <person name="Mitreva M."/>
        </authorList>
    </citation>
    <scope>NUCLEOTIDE SEQUENCE [LARGE SCALE GENOMIC DNA]</scope>
    <source>
        <strain evidence="1 2">OD-Hann</strain>
    </source>
</reference>
<evidence type="ECO:0000313" key="2">
    <source>
        <dbReference type="Proteomes" id="UP000053660"/>
    </source>
</evidence>
<dbReference type="Pfam" id="PF20180">
    <property type="entry name" value="UQCC2_CBP6"/>
    <property type="match status" value="1"/>
</dbReference>
<accession>A0A0B1S666</accession>
<dbReference type="OrthoDB" id="16290at2759"/>
<evidence type="ECO:0008006" key="3">
    <source>
        <dbReference type="Google" id="ProtNLM"/>
    </source>
</evidence>
<proteinExistence type="predicted"/>
<gene>
    <name evidence="1" type="ORF">OESDEN_21382</name>
</gene>
<evidence type="ECO:0000313" key="1">
    <source>
        <dbReference type="EMBL" id="KHJ78987.1"/>
    </source>
</evidence>
<organism evidence="1 2">
    <name type="scientific">Oesophagostomum dentatum</name>
    <name type="common">Nodular worm</name>
    <dbReference type="NCBI Taxonomy" id="61180"/>
    <lineage>
        <taxon>Eukaryota</taxon>
        <taxon>Metazoa</taxon>
        <taxon>Ecdysozoa</taxon>
        <taxon>Nematoda</taxon>
        <taxon>Chromadorea</taxon>
        <taxon>Rhabditida</taxon>
        <taxon>Rhabditina</taxon>
        <taxon>Rhabditomorpha</taxon>
        <taxon>Strongyloidea</taxon>
        <taxon>Strongylidae</taxon>
        <taxon>Oesophagostomum</taxon>
    </lineage>
</organism>
<keyword evidence="2" id="KW-1185">Reference proteome</keyword>
<sequence>MSKYLYKQYVRVVAKWPRDQYKSRERDLAVFLSREVERQFRSDRSTFDAGLCERRLRGKLLLKRCCY</sequence>
<dbReference type="Proteomes" id="UP000053660">
    <property type="component" value="Unassembled WGS sequence"/>
</dbReference>
<protein>
    <recommendedName>
        <fullName evidence="3">Mitochondrial protein M19</fullName>
    </recommendedName>
</protein>